<name>D5GK27_TUBMM</name>
<accession>D5GK27</accession>
<evidence type="ECO:0000313" key="2">
    <source>
        <dbReference type="EMBL" id="CAZ84870.1"/>
    </source>
</evidence>
<reference evidence="2 3" key="1">
    <citation type="journal article" date="2010" name="Nature">
        <title>Perigord black truffle genome uncovers evolutionary origins and mechanisms of symbiosis.</title>
        <authorList>
            <person name="Martin F."/>
            <person name="Kohler A."/>
            <person name="Murat C."/>
            <person name="Balestrini R."/>
            <person name="Coutinho P.M."/>
            <person name="Jaillon O."/>
            <person name="Montanini B."/>
            <person name="Morin E."/>
            <person name="Noel B."/>
            <person name="Percudani R."/>
            <person name="Porcel B."/>
            <person name="Rubini A."/>
            <person name="Amicucci A."/>
            <person name="Amselem J."/>
            <person name="Anthouard V."/>
            <person name="Arcioni S."/>
            <person name="Artiguenave F."/>
            <person name="Aury J.M."/>
            <person name="Ballario P."/>
            <person name="Bolchi A."/>
            <person name="Brenna A."/>
            <person name="Brun A."/>
            <person name="Buee M."/>
            <person name="Cantarel B."/>
            <person name="Chevalier G."/>
            <person name="Couloux A."/>
            <person name="Da Silva C."/>
            <person name="Denoeud F."/>
            <person name="Duplessis S."/>
            <person name="Ghignone S."/>
            <person name="Hilselberger B."/>
            <person name="Iotti M."/>
            <person name="Marcais B."/>
            <person name="Mello A."/>
            <person name="Miranda M."/>
            <person name="Pacioni G."/>
            <person name="Quesneville H."/>
            <person name="Riccioni C."/>
            <person name="Ruotolo R."/>
            <person name="Splivallo R."/>
            <person name="Stocchi V."/>
            <person name="Tisserant E."/>
            <person name="Viscomi A.R."/>
            <person name="Zambonelli A."/>
            <person name="Zampieri E."/>
            <person name="Henrissat B."/>
            <person name="Lebrun M.H."/>
            <person name="Paolocci F."/>
            <person name="Bonfante P."/>
            <person name="Ottonello S."/>
            <person name="Wincker P."/>
        </authorList>
    </citation>
    <scope>NUCLEOTIDE SEQUENCE [LARGE SCALE GENOMIC DNA]</scope>
    <source>
        <strain evidence="2 3">Mel28</strain>
    </source>
</reference>
<keyword evidence="1" id="KW-0812">Transmembrane</keyword>
<dbReference type="HOGENOM" id="CLU_2544256_0_0_1"/>
<sequence>MRAVTHWSCWSNLSPGNPDLDYECEIITGDRVLEYSYLGCLLPTQFYPVAGLTVERICVKSVIIFPPSFLLLLFFFWGGEGFE</sequence>
<feature type="transmembrane region" description="Helical" evidence="1">
    <location>
        <begin position="57"/>
        <end position="77"/>
    </location>
</feature>
<keyword evidence="3" id="KW-1185">Reference proteome</keyword>
<dbReference type="Proteomes" id="UP000006911">
    <property type="component" value="Unassembled WGS sequence"/>
</dbReference>
<dbReference type="RefSeq" id="XP_002840679.1">
    <property type="nucleotide sequence ID" value="XM_002840633.1"/>
</dbReference>
<dbReference type="EMBL" id="FN430335">
    <property type="protein sequence ID" value="CAZ84870.1"/>
    <property type="molecule type" value="Genomic_DNA"/>
</dbReference>
<dbReference type="AlphaFoldDB" id="D5GK27"/>
<dbReference type="GeneID" id="9186907"/>
<dbReference type="InParanoid" id="D5GK27"/>
<proteinExistence type="predicted"/>
<evidence type="ECO:0000313" key="3">
    <source>
        <dbReference type="Proteomes" id="UP000006911"/>
    </source>
</evidence>
<protein>
    <submittedName>
        <fullName evidence="2">(Perigord truffle) hypothetical protein</fullName>
    </submittedName>
</protein>
<keyword evidence="1" id="KW-1133">Transmembrane helix</keyword>
<organism evidence="2 3">
    <name type="scientific">Tuber melanosporum (strain Mel28)</name>
    <name type="common">Perigord black truffle</name>
    <dbReference type="NCBI Taxonomy" id="656061"/>
    <lineage>
        <taxon>Eukaryota</taxon>
        <taxon>Fungi</taxon>
        <taxon>Dikarya</taxon>
        <taxon>Ascomycota</taxon>
        <taxon>Pezizomycotina</taxon>
        <taxon>Pezizomycetes</taxon>
        <taxon>Pezizales</taxon>
        <taxon>Tuberaceae</taxon>
        <taxon>Tuber</taxon>
    </lineage>
</organism>
<keyword evidence="1" id="KW-0472">Membrane</keyword>
<gene>
    <name evidence="2" type="ORF">GSTUM_00009334001</name>
</gene>
<dbReference type="KEGG" id="tml:GSTUM_00009334001"/>
<evidence type="ECO:0000256" key="1">
    <source>
        <dbReference type="SAM" id="Phobius"/>
    </source>
</evidence>